<evidence type="ECO:0000313" key="2">
    <source>
        <dbReference type="Proteomes" id="UP000004263"/>
    </source>
</evidence>
<dbReference type="HOGENOM" id="CLU_1988267_0_0_6"/>
<proteinExistence type="predicted"/>
<comment type="caution">
    <text evidence="1">The sequence shown here is derived from an EMBL/GenBank/DDBJ whole genome shotgun (WGS) entry which is preliminary data.</text>
</comment>
<evidence type="ECO:0000313" key="1">
    <source>
        <dbReference type="EMBL" id="EAT13948.1"/>
    </source>
</evidence>
<organism evidence="1 2">
    <name type="scientific">Bermanella marisrubri</name>
    <dbReference type="NCBI Taxonomy" id="207949"/>
    <lineage>
        <taxon>Bacteria</taxon>
        <taxon>Pseudomonadati</taxon>
        <taxon>Pseudomonadota</taxon>
        <taxon>Gammaproteobacteria</taxon>
        <taxon>Oceanospirillales</taxon>
        <taxon>Oceanospirillaceae</taxon>
        <taxon>Bermanella</taxon>
    </lineage>
</organism>
<dbReference type="Proteomes" id="UP000004263">
    <property type="component" value="Unassembled WGS sequence"/>
</dbReference>
<name>Q1N5J4_9GAMM</name>
<dbReference type="STRING" id="207949.RED65_11159"/>
<keyword evidence="2" id="KW-1185">Reference proteome</keyword>
<accession>Q1N5J4</accession>
<sequence>MGNKNVSACLTPNATVNYIYGKEDKVEIKLNSPVFSSTFCPGGGMSRLRFQNGDYSYVLYDVMCNSRQVGDGQWSKSEYSGLLVLNRDKVIAQKYCTGFEDDILGINSGILPKEVQREEFNYDLP</sequence>
<gene>
    <name evidence="1" type="ORF">RED65_11159</name>
</gene>
<protein>
    <submittedName>
        <fullName evidence="1">Uncharacterized protein</fullName>
    </submittedName>
</protein>
<dbReference type="AlphaFoldDB" id="Q1N5J4"/>
<dbReference type="EMBL" id="AAQH01000001">
    <property type="protein sequence ID" value="EAT13948.1"/>
    <property type="molecule type" value="Genomic_DNA"/>
</dbReference>
<reference evidence="1 2" key="1">
    <citation type="submission" date="2006-03" db="EMBL/GenBank/DDBJ databases">
        <authorList>
            <person name="Pinhassi J."/>
            <person name="Pedros-Alio C."/>
            <person name="Ferriera S."/>
            <person name="Johnson J."/>
            <person name="Kravitz S."/>
            <person name="Halpern A."/>
            <person name="Remington K."/>
            <person name="Beeson K."/>
            <person name="Tran B."/>
            <person name="Rogers Y.-H."/>
            <person name="Friedman R."/>
            <person name="Venter J.C."/>
        </authorList>
    </citation>
    <scope>NUCLEOTIDE SEQUENCE [LARGE SCALE GENOMIC DNA]</scope>
    <source>
        <strain evidence="1 2">RED65</strain>
    </source>
</reference>